<gene>
    <name evidence="4" type="ORF">DDR33_00070</name>
</gene>
<accession>A0A2U2PMA1</accession>
<dbReference type="InterPro" id="IPR050698">
    <property type="entry name" value="MBL"/>
</dbReference>
<dbReference type="GO" id="GO:0016787">
    <property type="term" value="F:hydrolase activity"/>
    <property type="evidence" value="ECO:0007669"/>
    <property type="project" value="UniProtKB-KW"/>
</dbReference>
<dbReference type="CDD" id="cd16295">
    <property type="entry name" value="TTHA0252-CPSF-like_MBL-fold"/>
    <property type="match status" value="1"/>
</dbReference>
<dbReference type="Gene3D" id="3.60.15.10">
    <property type="entry name" value="Ribonuclease Z/Hydroxyacylglutathione hydrolase-like"/>
    <property type="match status" value="1"/>
</dbReference>
<dbReference type="Pfam" id="PF00753">
    <property type="entry name" value="Lactamase_B"/>
    <property type="match status" value="1"/>
</dbReference>
<protein>
    <submittedName>
        <fullName evidence="4">MBL fold metallo-hydrolase</fullName>
    </submittedName>
</protein>
<dbReference type="PANTHER" id="PTHR11203">
    <property type="entry name" value="CLEAVAGE AND POLYADENYLATION SPECIFICITY FACTOR FAMILY MEMBER"/>
    <property type="match status" value="1"/>
</dbReference>
<organism evidence="4 5">
    <name type="scientific">Pararcticibacter amylolyticus</name>
    <dbReference type="NCBI Taxonomy" id="2173175"/>
    <lineage>
        <taxon>Bacteria</taxon>
        <taxon>Pseudomonadati</taxon>
        <taxon>Bacteroidota</taxon>
        <taxon>Sphingobacteriia</taxon>
        <taxon>Sphingobacteriales</taxon>
        <taxon>Sphingobacteriaceae</taxon>
        <taxon>Pararcticibacter</taxon>
    </lineage>
</organism>
<dbReference type="AlphaFoldDB" id="A0A2U2PMA1"/>
<dbReference type="Pfam" id="PF10996">
    <property type="entry name" value="Beta-Casp"/>
    <property type="match status" value="1"/>
</dbReference>
<evidence type="ECO:0000313" key="4">
    <source>
        <dbReference type="EMBL" id="PWG82309.1"/>
    </source>
</evidence>
<evidence type="ECO:0000313" key="5">
    <source>
        <dbReference type="Proteomes" id="UP000245647"/>
    </source>
</evidence>
<dbReference type="Proteomes" id="UP000245647">
    <property type="component" value="Unassembled WGS sequence"/>
</dbReference>
<keyword evidence="1 4" id="KW-0378">Hydrolase</keyword>
<dbReference type="InterPro" id="IPR011108">
    <property type="entry name" value="RMMBL"/>
</dbReference>
<feature type="domain" description="Metallo-beta-lactamase" evidence="2">
    <location>
        <begin position="13"/>
        <end position="250"/>
    </location>
</feature>
<evidence type="ECO:0000259" key="2">
    <source>
        <dbReference type="SMART" id="SM00849"/>
    </source>
</evidence>
<dbReference type="InterPro" id="IPR001279">
    <property type="entry name" value="Metallo-B-lactamas"/>
</dbReference>
<comment type="caution">
    <text evidence="4">The sequence shown here is derived from an EMBL/GenBank/DDBJ whole genome shotgun (WGS) entry which is preliminary data.</text>
</comment>
<dbReference type="Gene3D" id="3.40.50.10890">
    <property type="match status" value="1"/>
</dbReference>
<proteinExistence type="predicted"/>
<dbReference type="SMART" id="SM01027">
    <property type="entry name" value="Beta-Casp"/>
    <property type="match status" value="1"/>
</dbReference>
<evidence type="ECO:0000259" key="3">
    <source>
        <dbReference type="SMART" id="SM01027"/>
    </source>
</evidence>
<dbReference type="SMART" id="SM00849">
    <property type="entry name" value="Lactamase_B"/>
    <property type="match status" value="1"/>
</dbReference>
<dbReference type="GO" id="GO:0004521">
    <property type="term" value="F:RNA endonuclease activity"/>
    <property type="evidence" value="ECO:0007669"/>
    <property type="project" value="TreeGrafter"/>
</dbReference>
<dbReference type="EMBL" id="QEAS01000001">
    <property type="protein sequence ID" value="PWG82309.1"/>
    <property type="molecule type" value="Genomic_DNA"/>
</dbReference>
<sequence>MTITFHGAARCVTGSKHLIKLNNGTQILLDCGLFQGMGEETEDLNGHFGFNPAKVDYLILSHAHIDHCGLIPRMVAEGFKGTIFSTAPTMDLARVLLDDSAGIQQQETESINEMRTRRGLSLFKPLYTEEDVMEAMRLFKIVDYNTDFEIEPRIKLRFTDAGHVIGSAAVHLTILEDAKYTQLTFSGDVGRYGDLLLKNPQSFPQADYIILESTYGDSFHQDMEPLEERLQEIINQTCNLKGGKLVIPAFSVGRTQELLYALNSLELRGLLPDFPYYVDSPLSQKATQVLREHTDVLNRGVKEVMKQDDDVFKFKGLKFIQSVEESRALVNDPRPSVIISSSGMAEAGRVKHHIRSVVSNDRNTILMVGYCEPSSLGGELIRGKKVVSIFGDEYDVRAEVRVIRSMSAHGDCDDLLKFLSCQDPEKVKALYLVHGEYDTQTVFRNRLLDIGFKEVRIPGQHQMEELE</sequence>
<feature type="domain" description="Beta-Casp" evidence="3">
    <location>
        <begin position="255"/>
        <end position="380"/>
    </location>
</feature>
<keyword evidence="5" id="KW-1185">Reference proteome</keyword>
<dbReference type="PANTHER" id="PTHR11203:SF37">
    <property type="entry name" value="INTEGRATOR COMPLEX SUBUNIT 11"/>
    <property type="match status" value="1"/>
</dbReference>
<dbReference type="InterPro" id="IPR022712">
    <property type="entry name" value="Beta_Casp"/>
</dbReference>
<dbReference type="Pfam" id="PF07521">
    <property type="entry name" value="RMMBL"/>
    <property type="match status" value="1"/>
</dbReference>
<name>A0A2U2PMA1_9SPHI</name>
<reference evidence="4 5" key="1">
    <citation type="submission" date="2018-04" db="EMBL/GenBank/DDBJ databases">
        <title>Pedobacter chongqingensis sp. nov., isolated from a rottenly hemp rope.</title>
        <authorList>
            <person name="Cai Y."/>
        </authorList>
    </citation>
    <scope>NUCLEOTIDE SEQUENCE [LARGE SCALE GENOMIC DNA]</scope>
    <source>
        <strain evidence="4 5">FJ4-8</strain>
    </source>
</reference>
<evidence type="ECO:0000256" key="1">
    <source>
        <dbReference type="ARBA" id="ARBA00022801"/>
    </source>
</evidence>
<dbReference type="RefSeq" id="WP_109413728.1">
    <property type="nucleotide sequence ID" value="NZ_QEAS01000001.1"/>
</dbReference>
<dbReference type="SUPFAM" id="SSF56281">
    <property type="entry name" value="Metallo-hydrolase/oxidoreductase"/>
    <property type="match status" value="1"/>
</dbReference>
<dbReference type="OrthoDB" id="9803916at2"/>
<dbReference type="InterPro" id="IPR036866">
    <property type="entry name" value="RibonucZ/Hydroxyglut_hydro"/>
</dbReference>